<organism evidence="1 2">
    <name type="scientific">Bythopirellula polymerisocia</name>
    <dbReference type="NCBI Taxonomy" id="2528003"/>
    <lineage>
        <taxon>Bacteria</taxon>
        <taxon>Pseudomonadati</taxon>
        <taxon>Planctomycetota</taxon>
        <taxon>Planctomycetia</taxon>
        <taxon>Pirellulales</taxon>
        <taxon>Lacipirellulaceae</taxon>
        <taxon>Bythopirellula</taxon>
    </lineage>
</organism>
<dbReference type="RefSeq" id="WP_146447955.1">
    <property type="nucleotide sequence ID" value="NZ_SJPS01000001.1"/>
</dbReference>
<comment type="caution">
    <text evidence="1">The sequence shown here is derived from an EMBL/GenBank/DDBJ whole genome shotgun (WGS) entry which is preliminary data.</text>
</comment>
<evidence type="ECO:0000313" key="2">
    <source>
        <dbReference type="Proteomes" id="UP000318437"/>
    </source>
</evidence>
<name>A0A5C6D2E1_9BACT</name>
<evidence type="ECO:0000313" key="1">
    <source>
        <dbReference type="EMBL" id="TWU30014.1"/>
    </source>
</evidence>
<dbReference type="Proteomes" id="UP000318437">
    <property type="component" value="Unassembled WGS sequence"/>
</dbReference>
<proteinExistence type="predicted"/>
<accession>A0A5C6D2E1</accession>
<reference evidence="1 2" key="1">
    <citation type="submission" date="2019-02" db="EMBL/GenBank/DDBJ databases">
        <title>Deep-cultivation of Planctomycetes and their phenomic and genomic characterization uncovers novel biology.</title>
        <authorList>
            <person name="Wiegand S."/>
            <person name="Jogler M."/>
            <person name="Boedeker C."/>
            <person name="Pinto D."/>
            <person name="Vollmers J."/>
            <person name="Rivas-Marin E."/>
            <person name="Kohn T."/>
            <person name="Peeters S.H."/>
            <person name="Heuer A."/>
            <person name="Rast P."/>
            <person name="Oberbeckmann S."/>
            <person name="Bunk B."/>
            <person name="Jeske O."/>
            <person name="Meyerdierks A."/>
            <person name="Storesund J.E."/>
            <person name="Kallscheuer N."/>
            <person name="Luecker S."/>
            <person name="Lage O.M."/>
            <person name="Pohl T."/>
            <person name="Merkel B.J."/>
            <person name="Hornburger P."/>
            <person name="Mueller R.-W."/>
            <person name="Bruemmer F."/>
            <person name="Labrenz M."/>
            <person name="Spormann A.M."/>
            <person name="Op Den Camp H."/>
            <person name="Overmann J."/>
            <person name="Amann R."/>
            <person name="Jetten M.S.M."/>
            <person name="Mascher T."/>
            <person name="Medema M.H."/>
            <person name="Devos D.P."/>
            <person name="Kaster A.-K."/>
            <person name="Ovreas L."/>
            <person name="Rohde M."/>
            <person name="Galperin M.Y."/>
            <person name="Jogler C."/>
        </authorList>
    </citation>
    <scope>NUCLEOTIDE SEQUENCE [LARGE SCALE GENOMIC DNA]</scope>
    <source>
        <strain evidence="1 2">Pla144</strain>
    </source>
</reference>
<gene>
    <name evidence="1" type="ORF">Pla144_08000</name>
</gene>
<dbReference type="OrthoDB" id="279956at2"/>
<sequence length="1454" mass="148010">MSRLNPVRLFLAAIVILGVCVEDEKSVHAVAKSWNSASNSTWNTANNWTPPGVPLVGDDVTLGNIIGTEGTRTTMDVNDSMNSLTIINGNDLDTGEFNTFVSTATTITGAGSTLLIKPRATQTFISFDTNTLDLNAGATVLMLGGRLQVDNGVFDLAGTLTGYGNIQLDQSVGANTTLLNMSGTGILNAGYTFDGIGLLTDQAATLQITAADTDARVDFDNGTPNIVNLLPAGTLDLDVMMADTFNDTINLSRKSTFDSSLAWEFAGTMNVNTQAGFLVGQTAGPATLTGQLITMSGGDINLDNTADHLIIDTAAFTATGGIINLTQGKIQFDSTTTIGAGVDFQIGNTNTELIVNSIVNIDDADFNWDGGGGATNLTTINSLGNLDLDLTSFDGNDSYDGGIAMNGGELDVTVADGEWTFGSGDSFDVNGPGTSTLNGSRMQLNGTLNVNAGTFDANADTEFVAGANLVVDAGATAQLDGTQTFLNNTNVTVNGTLTLNGATTWIGPASVLGTGRITQNGNSTVTGDTVISVATYDWDQGNTVINTTGSLTLNVTNIDVGNDTFNNNPITVNDAGTLQVTVADGTWNLGAAGVLTLNDTAAAGTPALLSGSALVVDSGGIINITGAMGDINTATTLNEGAVLNINTVNGVADVNTLLTLNGGDVSGVAGSDLLHSGLTVTGTSAINVTTIDLDGGNVTLAPGGSLDLNVTTIETAGAEVFDLAMNFTGGTINVNNAANEWFMDGAINSNGGGNLFGDRVLIGDDLETLNADVNINSGTLNIGAPVTFNSDADVNVAAGATLNITNANTLFLSNAGGNNAEFTGQGTLRIVGADFAEATTLNMTGGTVALDGALSGNGGLVLLTAGDNDINANLTINAATVEDYGFTTVLPASTSELNISDTATLAINLDNANAEWTVIPTGIINYNGNFSVNTFLTGSDLNMNGTLNVVGDGRVDARLDIGGTVNLTGGGADEGLRLSGGTIGDPNTISGGTISGNANGVLRADNDIALRGNGIINTDITFGGSAELIANGGTLEVNGSITDMGTLRANSGTLQLDTSLASSVTSNGISLDNGTLQGTGLITLDVRNLRGNGTVTSRVTNDNSILAQGGTLNINNALTDLDGTGAEAGILQAQTGNLRLQNFNTADPFGGDANVDAGRTFEVVGRELVFENTGDLNLNGGTFQSNFTHTFDGDLTVNADSQVVMTGAAVWAFDTASQTILNADLETTGDVIVTNGASISGPGSLTNSAGNNNLQLNDGAVVSTVVINEGQINIGVASSDGTATVQDLDLRNSSTYNLDVNGTGLNEFDRLSVNGTALIDGVLDVDFGFAPALGNTFAFMTGLNISGTFDLIDITGLGAGLTAVVDYNVTSAVLRIAAALPGDFDFDGDVDGRDFLIWQRGGSPAPLSAGDLTDWQANYGAPLTAAASAVPEPVSMGLCFGLFTGTCLLVGRRR</sequence>
<dbReference type="EMBL" id="SJPS01000001">
    <property type="protein sequence ID" value="TWU30014.1"/>
    <property type="molecule type" value="Genomic_DNA"/>
</dbReference>
<protein>
    <recommendedName>
        <fullName evidence="3">Autotransporter-associated beta strand repeat protein</fullName>
    </recommendedName>
</protein>
<evidence type="ECO:0008006" key="3">
    <source>
        <dbReference type="Google" id="ProtNLM"/>
    </source>
</evidence>
<keyword evidence="2" id="KW-1185">Reference proteome</keyword>